<name>A0A4P9K4C4_9GAMM</name>
<evidence type="ECO:0000256" key="3">
    <source>
        <dbReference type="PROSITE-ProRule" id="PRU01248"/>
    </source>
</evidence>
<proteinExistence type="predicted"/>
<dbReference type="Gene3D" id="1.10.150.130">
    <property type="match status" value="1"/>
</dbReference>
<sequence length="229" mass="26739">MLLAHLAILQKQLQNRALPRMKATGFFLHGTPSGTGSISHQLIALWLAIKTVKKVWGGRDPLIRETYTLNLFFGEIPMGSRNFGLGHRDMKEAGRRAISEAYESGESYKSIKGRWNRFVDYLKEDRGIKKMEDIRRDHIEDYARKLRDEKKEPSYQKNCVSAINRVLEEARRDREMHVKPSDVCDRRSTVAKTDRSISEEKHQQLIEKSNDRTATMMELQRRFGLRFEE</sequence>
<dbReference type="AlphaFoldDB" id="A0A4P9K4C4"/>
<dbReference type="InterPro" id="IPR010998">
    <property type="entry name" value="Integrase_recombinase_N"/>
</dbReference>
<protein>
    <recommendedName>
        <fullName evidence="4">Core-binding (CB) domain-containing protein</fullName>
    </recommendedName>
</protein>
<keyword evidence="1" id="KW-0229">DNA integration</keyword>
<dbReference type="GO" id="GO:0003677">
    <property type="term" value="F:DNA binding"/>
    <property type="evidence" value="ECO:0007669"/>
    <property type="project" value="UniProtKB-UniRule"/>
</dbReference>
<dbReference type="PROSITE" id="PS51900">
    <property type="entry name" value="CB"/>
    <property type="match status" value="1"/>
</dbReference>
<keyword evidence="6" id="KW-1185">Reference proteome</keyword>
<organism evidence="5 6">
    <name type="scientific">Thiomicrorhabdus sediminis</name>
    <dbReference type="NCBI Taxonomy" id="2580412"/>
    <lineage>
        <taxon>Bacteria</taxon>
        <taxon>Pseudomonadati</taxon>
        <taxon>Pseudomonadota</taxon>
        <taxon>Gammaproteobacteria</taxon>
        <taxon>Thiotrichales</taxon>
        <taxon>Piscirickettsiaceae</taxon>
        <taxon>Thiomicrorhabdus</taxon>
    </lineage>
</organism>
<dbReference type="KEGG" id="thig:FE785_03565"/>
<dbReference type="SUPFAM" id="SSF56349">
    <property type="entry name" value="DNA breaking-rejoining enzymes"/>
    <property type="match status" value="1"/>
</dbReference>
<keyword evidence="2 3" id="KW-0238">DNA-binding</keyword>
<evidence type="ECO:0000313" key="6">
    <source>
        <dbReference type="Proteomes" id="UP000304864"/>
    </source>
</evidence>
<evidence type="ECO:0000313" key="5">
    <source>
        <dbReference type="EMBL" id="QCU89779.1"/>
    </source>
</evidence>
<feature type="domain" description="Core-binding (CB)" evidence="4">
    <location>
        <begin position="92"/>
        <end position="171"/>
    </location>
</feature>
<dbReference type="RefSeq" id="WP_138564456.1">
    <property type="nucleotide sequence ID" value="NZ_CP040602.1"/>
</dbReference>
<evidence type="ECO:0000256" key="2">
    <source>
        <dbReference type="ARBA" id="ARBA00023125"/>
    </source>
</evidence>
<dbReference type="InterPro" id="IPR044068">
    <property type="entry name" value="CB"/>
</dbReference>
<reference evidence="5 6" key="1">
    <citation type="submission" date="2019-05" db="EMBL/GenBank/DDBJ databases">
        <title>Thiomicrorhabdus sediminis sp. nov, a novel sulfur-oxidizing bacterium isolated from coastal sediment.</title>
        <authorList>
            <person name="Liu X."/>
        </authorList>
    </citation>
    <scope>NUCLEOTIDE SEQUENCE [LARGE SCALE GENOMIC DNA]</scope>
    <source>
        <strain evidence="5 6">G1</strain>
    </source>
</reference>
<dbReference type="InterPro" id="IPR011010">
    <property type="entry name" value="DNA_brk_join_enz"/>
</dbReference>
<gene>
    <name evidence="5" type="ORF">FE785_03565</name>
</gene>
<accession>A0A4P9K4C4</accession>
<dbReference type="OrthoDB" id="5394387at2"/>
<dbReference type="Proteomes" id="UP000304864">
    <property type="component" value="Chromosome"/>
</dbReference>
<dbReference type="EMBL" id="CP040602">
    <property type="protein sequence ID" value="QCU89779.1"/>
    <property type="molecule type" value="Genomic_DNA"/>
</dbReference>
<evidence type="ECO:0000259" key="4">
    <source>
        <dbReference type="PROSITE" id="PS51900"/>
    </source>
</evidence>
<evidence type="ECO:0000256" key="1">
    <source>
        <dbReference type="ARBA" id="ARBA00022908"/>
    </source>
</evidence>
<dbReference type="GO" id="GO:0015074">
    <property type="term" value="P:DNA integration"/>
    <property type="evidence" value="ECO:0007669"/>
    <property type="project" value="UniProtKB-KW"/>
</dbReference>